<dbReference type="GO" id="GO:0031267">
    <property type="term" value="F:small GTPase binding"/>
    <property type="evidence" value="ECO:0007669"/>
    <property type="project" value="TreeGrafter"/>
</dbReference>
<reference evidence="5" key="1">
    <citation type="journal article" date="2012" name="G3 (Bethesda)">
        <title>Pichia sorbitophila, an interspecies yeast hybrid reveals early steps of genome resolution following polyploidization.</title>
        <authorList>
            <person name="Leh Louis V."/>
            <person name="Despons L."/>
            <person name="Friedrich A."/>
            <person name="Martin T."/>
            <person name="Durrens P."/>
            <person name="Casaregola S."/>
            <person name="Neuveglise C."/>
            <person name="Fairhead C."/>
            <person name="Marck C."/>
            <person name="Cruz J.A."/>
            <person name="Straub M.L."/>
            <person name="Kugler V."/>
            <person name="Sacerdot C."/>
            <person name="Uzunov Z."/>
            <person name="Thierry A."/>
            <person name="Weiss S."/>
            <person name="Bleykasten C."/>
            <person name="De Montigny J."/>
            <person name="Jacques N."/>
            <person name="Jung P."/>
            <person name="Lemaire M."/>
            <person name="Mallet S."/>
            <person name="Morel G."/>
            <person name="Richard G.F."/>
            <person name="Sarkar A."/>
            <person name="Savel G."/>
            <person name="Schacherer J."/>
            <person name="Seret M.L."/>
            <person name="Talla E."/>
            <person name="Samson G."/>
            <person name="Jubin C."/>
            <person name="Poulain J."/>
            <person name="Vacherie B."/>
            <person name="Barbe V."/>
            <person name="Pelletier E."/>
            <person name="Sherman D.J."/>
            <person name="Westhof E."/>
            <person name="Weissenbach J."/>
            <person name="Baret P.V."/>
            <person name="Wincker P."/>
            <person name="Gaillardin C."/>
            <person name="Dujon B."/>
            <person name="Souciet J.L."/>
        </authorList>
    </citation>
    <scope>NUCLEOTIDE SEQUENCE [LARGE SCALE GENOMIC DNA]</scope>
    <source>
        <strain evidence="5">CBS 270.75 / DBVPG 7215 / KCTC 17166 / NRRL Y-17582</strain>
    </source>
</reference>
<dbReference type="PANTHER" id="PTHR45653:SF10">
    <property type="entry name" value="MYOBLAST CITY, ISOFORM B"/>
    <property type="match status" value="1"/>
</dbReference>
<feature type="region of interest" description="Disordered" evidence="2">
    <location>
        <begin position="1860"/>
        <end position="1894"/>
    </location>
</feature>
<dbReference type="OrthoDB" id="18896at2759"/>
<proteinExistence type="inferred from homology"/>
<dbReference type="GO" id="GO:0005085">
    <property type="term" value="F:guanyl-nucleotide exchange factor activity"/>
    <property type="evidence" value="ECO:0007669"/>
    <property type="project" value="InterPro"/>
</dbReference>
<dbReference type="eggNOG" id="KOG1998">
    <property type="taxonomic scope" value="Eukaryota"/>
</dbReference>
<evidence type="ECO:0000313" key="4">
    <source>
        <dbReference type="EMBL" id="AET40873.1"/>
    </source>
</evidence>
<dbReference type="GO" id="GO:0005739">
    <property type="term" value="C:mitochondrion"/>
    <property type="evidence" value="ECO:0007669"/>
    <property type="project" value="EnsemblFungi"/>
</dbReference>
<name>G8JVK8_ERECY</name>
<dbReference type="PROSITE" id="PS51651">
    <property type="entry name" value="DOCKER"/>
    <property type="match status" value="1"/>
</dbReference>
<dbReference type="GO" id="GO:0000422">
    <property type="term" value="P:autophagy of mitochondrion"/>
    <property type="evidence" value="ECO:0007669"/>
    <property type="project" value="EnsemblFungi"/>
</dbReference>
<sequence>MGKLFEWRPTDRLIRGKLIKPFLPIKRYPQLSLENEHFKNLYHGDELYIFEQTTDEKWCRAYLVLQPLPEDFVTLMHYHSGNLPDGRFSMVVCPKKFIHLFLDEKVPVISFFKLPDAVEGKKYIHNNDVPTLHDVIDSVNSEKAKSLRRIKNEKPMRPPFPYFKLHDKSITEEVYAVLSLLCSHIYSMYTSGDFEIYDWLMRLYYQLDDVRLTLENNLVTLEERNQLVGQVIALTTKIARYLSTKGANKFERTNSSTVDPTGYDSILTRDLSTGNFLTYNDSDPHLVASSTMLNALAPNFPISYQADCQLETEKNAKFTSVEPSQLLVDFKDVMAAPEFQKDFTKLSAYMYLRTAKNRLTEPFVVQVNSDNILSLESISATLFNNIPASEIDNSRIYLVVELVETLELELLEIVRADEMTTKTVTVSSPTDQRITQLRKGIAVGVADISRVFARGKKSYSDEAFHYKVSLFGSYFKQKINNDNLQRPSTVYSELDNATPNTSQDIGKVIKNMNNSENNGWGELVDRIIADSDKGIAVDPRAQSLTVTVKEIKDSTARIFDTDKFSAIKCVPPYFYDTLSEPVDRIYLTLGKVRFCDPSTDFNFDNITISVSAANKNIVFRNGFNESPTSCWQFISVKPDESVGETIRVDGIPAMDKDETLRVSACCGTLLAKAKFYIKKGNQILEYKKNSSFQLMSAQNKPLIEVEIGTEYVGQTFNMERSIYNILSLWRRSPSGEVSGDEETEESLTMKIMALKNVSTIQLVKYFDSLLVRYLELNYAILQTERQKSSSAFKDTILYSLVYFLDKVVVLQDSYKHLFHDFIEKFSRLGNNLPPVGPVLLDAMANQLSSADVNWNYVGRACCRTHALVVQLCLITSRDAIEELKLSLKSYFNGLSRFFAYNKDSALMDQMKILEDFDIVIDSVKDYFTADELLGFCSSLFSMCHEKELALGISKNPLNTKEQKFINKKFLLLRRLLEHDPVKGYLFAADQESEYALSFINKAIEWSLQPLMKKKLKYLDVNSIRVANGVIVSILKYAKNTRLRKNLTRLIPTFCRFFISLYKYSEEFEQLKFSRTFTSLFPTSIPLNKITTDSIVKEEVTSEPLIELATILTWAIRHAEGVYGEAPSFIEITNDCKEDKIFNSAFYISSFTKEDIMSAINTVDLMTNGTYFPSKRWLSMTAMFVRSSVTLLHLYKDILIRYNLPPPGASFDKFDTNLWSSYLKRILELGNHRVCSLVSLSESPRKAVYMMTGDIRSRIAWILEDCWQATAEGVTDDRNLKRFGVHNVGGFQVLLFRDNEDVVREFLTFAFQWHSEARRVCAWLTWAICINVWNIHHTLTIAGQQTVSVLYTTCQTGRIMTTKHGLVSFFSFLMHTVHINRDDEALDDVIDYVSSMYTMMNIVSDMQDLPMSEEFGDLRTASQLSIFGYLMAANKPEAFHTLINDFFLRSVKKKDYAQAALSLELLADTYKWIPNDVLPAIQKPPLPKQSSFERKEYLCKEAARNFAKGSKLEKALTIYKDLAEAYETINYDLNGLAYVHEQIANLYTDLQNIDRLVPSYFKVTFIGYGFPASIRGKVFVFEGLPFEHITSIQTRMMKMYPGTKIVQSQEECDQLLLDMPAVKRLHVIAVEPKFKISEDYRVAGKKFHVDNKIRIWIENTDLKTFCHSKRLPGATSVTNLWVREFTYQTVSTFPTLLNRSEVCSVTERDLSPIENAIKSLEVKIQDLIGLENVCYKLIKESGDCNELFAELSRELNGTIDAPVNGGIAQYRAFCKLELDEHLSASQVEQLKSLFDDLAIVLNRCLALHFELCPPGFMKSFDMMCEQFERNFEDEIKRNNIDVQRYTNDILDSLKSVSFGHPFNKNRSTTPQSSLVTIERSSGSSNYSSKGSSYKASPYKNSLSNTTMMIPRI</sequence>
<accession>G8JVK8</accession>
<dbReference type="InParanoid" id="G8JVK8"/>
<comment type="similarity">
    <text evidence="1">Belongs to the DOCK family.</text>
</comment>
<dbReference type="InterPro" id="IPR027357">
    <property type="entry name" value="DOCKER_dom"/>
</dbReference>
<dbReference type="GO" id="GO:0007264">
    <property type="term" value="P:small GTPase-mediated signal transduction"/>
    <property type="evidence" value="ECO:0007669"/>
    <property type="project" value="InterPro"/>
</dbReference>
<feature type="compositionally biased region" description="Low complexity" evidence="2">
    <location>
        <begin position="1879"/>
        <end position="1894"/>
    </location>
</feature>
<dbReference type="InterPro" id="IPR057500">
    <property type="entry name" value="C2_DCK1_4th"/>
</dbReference>
<dbReference type="Proteomes" id="UP000006790">
    <property type="component" value="Chromosome 7"/>
</dbReference>
<dbReference type="STRING" id="931890.G8JVK8"/>
<dbReference type="InterPro" id="IPR043161">
    <property type="entry name" value="DOCK_C_lobe_A"/>
</dbReference>
<gene>
    <name evidence="4" type="ordered locus">Ecym_7016</name>
</gene>
<dbReference type="InterPro" id="IPR026791">
    <property type="entry name" value="DOCK"/>
</dbReference>
<dbReference type="InterPro" id="IPR043162">
    <property type="entry name" value="DOCK_C_lobe_C"/>
</dbReference>
<evidence type="ECO:0000256" key="2">
    <source>
        <dbReference type="SAM" id="MobiDB-lite"/>
    </source>
</evidence>
<feature type="compositionally biased region" description="Polar residues" evidence="2">
    <location>
        <begin position="1863"/>
        <end position="1878"/>
    </location>
</feature>
<dbReference type="GeneID" id="11469277"/>
<organism evidence="4 5">
    <name type="scientific">Eremothecium cymbalariae (strain CBS 270.75 / DBVPG 7215 / KCTC 17166 / NRRL Y-17582)</name>
    <name type="common">Yeast</name>
    <dbReference type="NCBI Taxonomy" id="931890"/>
    <lineage>
        <taxon>Eukaryota</taxon>
        <taxon>Fungi</taxon>
        <taxon>Dikarya</taxon>
        <taxon>Ascomycota</taxon>
        <taxon>Saccharomycotina</taxon>
        <taxon>Saccharomycetes</taxon>
        <taxon>Saccharomycetales</taxon>
        <taxon>Saccharomycetaceae</taxon>
        <taxon>Eremothecium</taxon>
    </lineage>
</organism>
<keyword evidence="5" id="KW-1185">Reference proteome</keyword>
<dbReference type="Pfam" id="PF16172">
    <property type="entry name" value="DOCK_N"/>
    <property type="match status" value="1"/>
</dbReference>
<dbReference type="GO" id="GO:0005886">
    <property type="term" value="C:plasma membrane"/>
    <property type="evidence" value="ECO:0007669"/>
    <property type="project" value="EnsemblFungi"/>
</dbReference>
<dbReference type="Gene3D" id="1.20.58.740">
    <property type="match status" value="1"/>
</dbReference>
<dbReference type="EMBL" id="CP002503">
    <property type="protein sequence ID" value="AET40873.1"/>
    <property type="molecule type" value="Genomic_DNA"/>
</dbReference>
<dbReference type="Pfam" id="PF25338">
    <property type="entry name" value="C2_DCK_4th"/>
    <property type="match status" value="1"/>
</dbReference>
<dbReference type="KEGG" id="erc:Ecym_7016"/>
<dbReference type="Gene3D" id="1.25.40.410">
    <property type="match status" value="1"/>
</dbReference>
<dbReference type="CDD" id="cd11684">
    <property type="entry name" value="DHR2_DOCK"/>
    <property type="match status" value="1"/>
</dbReference>
<evidence type="ECO:0000256" key="1">
    <source>
        <dbReference type="PROSITE-ProRule" id="PRU00984"/>
    </source>
</evidence>
<dbReference type="HOGENOM" id="CLU_238900_0_0_1"/>
<protein>
    <recommendedName>
        <fullName evidence="3">DOCKER domain-containing protein</fullName>
    </recommendedName>
</protein>
<dbReference type="InterPro" id="IPR032376">
    <property type="entry name" value="DOCK_N"/>
</dbReference>
<dbReference type="FunCoup" id="G8JVK8">
    <property type="interactions" value="16"/>
</dbReference>
<dbReference type="PANTHER" id="PTHR45653">
    <property type="entry name" value="DEDICATOR OF CYTOKINESIS"/>
    <property type="match status" value="1"/>
</dbReference>
<evidence type="ECO:0000259" key="3">
    <source>
        <dbReference type="PROSITE" id="PS51651"/>
    </source>
</evidence>
<dbReference type="Pfam" id="PF20421">
    <property type="entry name" value="DHR-2_Lobe_C"/>
    <property type="match status" value="1"/>
</dbReference>
<dbReference type="InterPro" id="IPR046773">
    <property type="entry name" value="DOCKER_Lobe_C"/>
</dbReference>
<feature type="domain" description="DOCKER" evidence="3">
    <location>
        <begin position="1429"/>
        <end position="1842"/>
    </location>
</feature>
<dbReference type="OMA" id="KPIFFDP"/>
<evidence type="ECO:0000313" key="5">
    <source>
        <dbReference type="Proteomes" id="UP000006790"/>
    </source>
</evidence>
<dbReference type="RefSeq" id="XP_003647690.1">
    <property type="nucleotide sequence ID" value="XM_003647642.1"/>
</dbReference>